<dbReference type="EMBL" id="JBFDAA010000001">
    <property type="protein sequence ID" value="KAL1140448.1"/>
    <property type="molecule type" value="Genomic_DNA"/>
</dbReference>
<sequence length="134" mass="14826">MVYIFNNARLVLCHIPAYDEFSLYPVLAENVAGLVGEDGLNALFLNATYNTESPSEMGELTYDTLMIPLKVNTISPIMLTKALLPLLKKAAEVNSSLPIGVHRAAIIFMSSIYGSINSNHTGRWWGFRESKVSF</sequence>
<proteinExistence type="predicted"/>
<accession>A0ABD0YWV9</accession>
<keyword evidence="4" id="KW-1185">Reference proteome</keyword>
<dbReference type="Gene3D" id="3.40.50.720">
    <property type="entry name" value="NAD(P)-binding Rossmann-like Domain"/>
    <property type="match status" value="1"/>
</dbReference>
<dbReference type="PANTHER" id="PTHR43544">
    <property type="entry name" value="SHORT-CHAIN DEHYDROGENASE/REDUCTASE"/>
    <property type="match status" value="1"/>
</dbReference>
<dbReference type="PANTHER" id="PTHR43544:SF7">
    <property type="entry name" value="NADB-LER2"/>
    <property type="match status" value="1"/>
</dbReference>
<evidence type="ECO:0000256" key="1">
    <source>
        <dbReference type="ARBA" id="ARBA00022857"/>
    </source>
</evidence>
<dbReference type="InterPro" id="IPR051468">
    <property type="entry name" value="Fungal_SecMetab_SDRs"/>
</dbReference>
<organism evidence="3 4">
    <name type="scientific">Ranatra chinensis</name>
    <dbReference type="NCBI Taxonomy" id="642074"/>
    <lineage>
        <taxon>Eukaryota</taxon>
        <taxon>Metazoa</taxon>
        <taxon>Ecdysozoa</taxon>
        <taxon>Arthropoda</taxon>
        <taxon>Hexapoda</taxon>
        <taxon>Insecta</taxon>
        <taxon>Pterygota</taxon>
        <taxon>Neoptera</taxon>
        <taxon>Paraneoptera</taxon>
        <taxon>Hemiptera</taxon>
        <taxon>Heteroptera</taxon>
        <taxon>Panheteroptera</taxon>
        <taxon>Nepomorpha</taxon>
        <taxon>Nepidae</taxon>
        <taxon>Ranatrinae</taxon>
        <taxon>Ranatra</taxon>
    </lineage>
</organism>
<dbReference type="SUPFAM" id="SSF51735">
    <property type="entry name" value="NAD(P)-binding Rossmann-fold domains"/>
    <property type="match status" value="1"/>
</dbReference>
<reference evidence="3 4" key="1">
    <citation type="submission" date="2024-07" db="EMBL/GenBank/DDBJ databases">
        <title>Chromosome-level genome assembly of the water stick insect Ranatra chinensis (Heteroptera: Nepidae).</title>
        <authorList>
            <person name="Liu X."/>
        </authorList>
    </citation>
    <scope>NUCLEOTIDE SEQUENCE [LARGE SCALE GENOMIC DNA]</scope>
    <source>
        <strain evidence="3">Cailab_2021Rc</strain>
        <tissue evidence="3">Muscle</tissue>
    </source>
</reference>
<dbReference type="GO" id="GO:0016491">
    <property type="term" value="F:oxidoreductase activity"/>
    <property type="evidence" value="ECO:0007669"/>
    <property type="project" value="UniProtKB-KW"/>
</dbReference>
<comment type="caution">
    <text evidence="3">The sequence shown here is derived from an EMBL/GenBank/DDBJ whole genome shotgun (WGS) entry which is preliminary data.</text>
</comment>
<evidence type="ECO:0000256" key="2">
    <source>
        <dbReference type="ARBA" id="ARBA00023002"/>
    </source>
</evidence>
<dbReference type="InterPro" id="IPR036291">
    <property type="entry name" value="NAD(P)-bd_dom_sf"/>
</dbReference>
<evidence type="ECO:0000313" key="4">
    <source>
        <dbReference type="Proteomes" id="UP001558652"/>
    </source>
</evidence>
<dbReference type="AlphaFoldDB" id="A0ABD0YWV9"/>
<dbReference type="Proteomes" id="UP001558652">
    <property type="component" value="Unassembled WGS sequence"/>
</dbReference>
<keyword evidence="1" id="KW-0521">NADP</keyword>
<protein>
    <submittedName>
        <fullName evidence="3">Uncharacterized protein</fullName>
    </submittedName>
</protein>
<evidence type="ECO:0000313" key="3">
    <source>
        <dbReference type="EMBL" id="KAL1140448.1"/>
    </source>
</evidence>
<name>A0ABD0YWV9_9HEMI</name>
<keyword evidence="2" id="KW-0560">Oxidoreductase</keyword>
<gene>
    <name evidence="3" type="ORF">AAG570_000380</name>
</gene>